<keyword evidence="8" id="KW-1185">Reference proteome</keyword>
<gene>
    <name evidence="7" type="ORF">GIB67_017699</name>
</gene>
<evidence type="ECO:0000313" key="8">
    <source>
        <dbReference type="Proteomes" id="UP000541444"/>
    </source>
</evidence>
<dbReference type="InterPro" id="IPR037185">
    <property type="entry name" value="EmrE-like"/>
</dbReference>
<keyword evidence="2" id="KW-0812">Transmembrane</keyword>
<keyword evidence="3" id="KW-1133">Transmembrane helix</keyword>
<keyword evidence="4" id="KW-0472">Membrane</keyword>
<evidence type="ECO:0000259" key="6">
    <source>
        <dbReference type="Pfam" id="PF03151"/>
    </source>
</evidence>
<name>A0A7J7NAD4_9MAGN</name>
<dbReference type="Pfam" id="PF03151">
    <property type="entry name" value="TPT"/>
    <property type="match status" value="1"/>
</dbReference>
<dbReference type="EMBL" id="JACGCM010000940">
    <property type="protein sequence ID" value="KAF6164115.1"/>
    <property type="molecule type" value="Genomic_DNA"/>
</dbReference>
<dbReference type="AlphaFoldDB" id="A0A7J7NAD4"/>
<dbReference type="InterPro" id="IPR004853">
    <property type="entry name" value="Sugar_P_trans_dom"/>
</dbReference>
<proteinExistence type="predicted"/>
<dbReference type="SUPFAM" id="SSF103481">
    <property type="entry name" value="Multidrug resistance efflux transporter EmrE"/>
    <property type="match status" value="1"/>
</dbReference>
<feature type="domain" description="Sugar phosphate transporter" evidence="6">
    <location>
        <begin position="105"/>
        <end position="162"/>
    </location>
</feature>
<evidence type="ECO:0000256" key="5">
    <source>
        <dbReference type="SAM" id="MobiDB-lite"/>
    </source>
</evidence>
<dbReference type="InterPro" id="IPR050186">
    <property type="entry name" value="TPT_transporter"/>
</dbReference>
<dbReference type="Proteomes" id="UP000541444">
    <property type="component" value="Unassembled WGS sequence"/>
</dbReference>
<evidence type="ECO:0000256" key="4">
    <source>
        <dbReference type="ARBA" id="ARBA00023136"/>
    </source>
</evidence>
<organism evidence="7 8">
    <name type="scientific">Kingdonia uniflora</name>
    <dbReference type="NCBI Taxonomy" id="39325"/>
    <lineage>
        <taxon>Eukaryota</taxon>
        <taxon>Viridiplantae</taxon>
        <taxon>Streptophyta</taxon>
        <taxon>Embryophyta</taxon>
        <taxon>Tracheophyta</taxon>
        <taxon>Spermatophyta</taxon>
        <taxon>Magnoliopsida</taxon>
        <taxon>Ranunculales</taxon>
        <taxon>Circaeasteraceae</taxon>
        <taxon>Kingdonia</taxon>
    </lineage>
</organism>
<sequence length="183" mass="20235">MKIHNLMKRTPFSHDVQEEESGVRTRVQEPPKIMRQTNDVTRVAVPEVTTNLRVVRGAKQPLDLHSSVNQQQQRVDHAVEMAKRVETEFKLAGNSTTSGPTTYPTMLSYMILQRVSPVTHSVANCVKRVAVIVASVLFFKTHVSAANSIGTGVALAGVFLYSRVNGIKSKPKENMNGSYSKTD</sequence>
<evidence type="ECO:0000256" key="3">
    <source>
        <dbReference type="ARBA" id="ARBA00022989"/>
    </source>
</evidence>
<evidence type="ECO:0000256" key="2">
    <source>
        <dbReference type="ARBA" id="ARBA00022692"/>
    </source>
</evidence>
<comment type="subcellular location">
    <subcellularLocation>
        <location evidence="1">Membrane</location>
        <topology evidence="1">Multi-pass membrane protein</topology>
    </subcellularLocation>
</comment>
<accession>A0A7J7NAD4</accession>
<reference evidence="7 8" key="1">
    <citation type="journal article" date="2020" name="IScience">
        <title>Genome Sequencing of the Endangered Kingdonia uniflora (Circaeasteraceae, Ranunculales) Reveals Potential Mechanisms of Evolutionary Specialization.</title>
        <authorList>
            <person name="Sun Y."/>
            <person name="Deng T."/>
            <person name="Zhang A."/>
            <person name="Moore M.J."/>
            <person name="Landis J.B."/>
            <person name="Lin N."/>
            <person name="Zhang H."/>
            <person name="Zhang X."/>
            <person name="Huang J."/>
            <person name="Zhang X."/>
            <person name="Sun H."/>
            <person name="Wang H."/>
        </authorList>
    </citation>
    <scope>NUCLEOTIDE SEQUENCE [LARGE SCALE GENOMIC DNA]</scope>
    <source>
        <strain evidence="7">TB1705</strain>
        <tissue evidence="7">Leaf</tissue>
    </source>
</reference>
<feature type="region of interest" description="Disordered" evidence="5">
    <location>
        <begin position="1"/>
        <end position="27"/>
    </location>
</feature>
<evidence type="ECO:0000313" key="7">
    <source>
        <dbReference type="EMBL" id="KAF6164115.1"/>
    </source>
</evidence>
<protein>
    <recommendedName>
        <fullName evidence="6">Sugar phosphate transporter domain-containing protein</fullName>
    </recommendedName>
</protein>
<dbReference type="GO" id="GO:0016020">
    <property type="term" value="C:membrane"/>
    <property type="evidence" value="ECO:0007669"/>
    <property type="project" value="UniProtKB-SubCell"/>
</dbReference>
<evidence type="ECO:0000256" key="1">
    <source>
        <dbReference type="ARBA" id="ARBA00004141"/>
    </source>
</evidence>
<comment type="caution">
    <text evidence="7">The sequence shown here is derived from an EMBL/GenBank/DDBJ whole genome shotgun (WGS) entry which is preliminary data.</text>
</comment>
<dbReference type="PANTHER" id="PTHR11132">
    <property type="entry name" value="SOLUTE CARRIER FAMILY 35"/>
    <property type="match status" value="1"/>
</dbReference>
<dbReference type="OrthoDB" id="6418713at2759"/>